<protein>
    <submittedName>
        <fullName evidence="1">Uncharacterized protein</fullName>
    </submittedName>
</protein>
<accession>A0A162Q6W5</accession>
<gene>
    <name evidence="1" type="ORF">APZ42_014326</name>
</gene>
<keyword evidence="2" id="KW-1185">Reference proteome</keyword>
<proteinExistence type="predicted"/>
<sequence length="55" mass="6631">MILRRKLWSSLAWVNSAEKGERYGVYFSYVPVCSSFRTWLFNLCFLVWQFFVIGQ</sequence>
<organism evidence="1 2">
    <name type="scientific">Daphnia magna</name>
    <dbReference type="NCBI Taxonomy" id="35525"/>
    <lineage>
        <taxon>Eukaryota</taxon>
        <taxon>Metazoa</taxon>
        <taxon>Ecdysozoa</taxon>
        <taxon>Arthropoda</taxon>
        <taxon>Crustacea</taxon>
        <taxon>Branchiopoda</taxon>
        <taxon>Diplostraca</taxon>
        <taxon>Cladocera</taxon>
        <taxon>Anomopoda</taxon>
        <taxon>Daphniidae</taxon>
        <taxon>Daphnia</taxon>
    </lineage>
</organism>
<name>A0A162Q6W5_9CRUS</name>
<evidence type="ECO:0000313" key="1">
    <source>
        <dbReference type="EMBL" id="KZS19403.1"/>
    </source>
</evidence>
<reference evidence="1 2" key="1">
    <citation type="submission" date="2016-03" db="EMBL/GenBank/DDBJ databases">
        <title>EvidentialGene: Evidence-directed Construction of Genes on Genomes.</title>
        <authorList>
            <person name="Gilbert D.G."/>
            <person name="Choi J.-H."/>
            <person name="Mockaitis K."/>
            <person name="Colbourne J."/>
            <person name="Pfrender M."/>
        </authorList>
    </citation>
    <scope>NUCLEOTIDE SEQUENCE [LARGE SCALE GENOMIC DNA]</scope>
    <source>
        <strain evidence="1 2">Xinb3</strain>
        <tissue evidence="1">Complete organism</tissue>
    </source>
</reference>
<comment type="caution">
    <text evidence="1">The sequence shown here is derived from an EMBL/GenBank/DDBJ whole genome shotgun (WGS) entry which is preliminary data.</text>
</comment>
<dbReference type="AlphaFoldDB" id="A0A162Q6W5"/>
<dbReference type="EMBL" id="LRGB01000389">
    <property type="protein sequence ID" value="KZS19403.1"/>
    <property type="molecule type" value="Genomic_DNA"/>
</dbReference>
<dbReference type="Proteomes" id="UP000076858">
    <property type="component" value="Unassembled WGS sequence"/>
</dbReference>
<evidence type="ECO:0000313" key="2">
    <source>
        <dbReference type="Proteomes" id="UP000076858"/>
    </source>
</evidence>